<dbReference type="Pfam" id="PF00768">
    <property type="entry name" value="Peptidase_S11"/>
    <property type="match status" value="1"/>
</dbReference>
<evidence type="ECO:0000259" key="9">
    <source>
        <dbReference type="Pfam" id="PF00768"/>
    </source>
</evidence>
<dbReference type="InterPro" id="IPR012338">
    <property type="entry name" value="Beta-lactam/transpept-like"/>
</dbReference>
<name>A0ABT2TTW8_9FIRM</name>
<comment type="caution">
    <text evidence="10">The sequence shown here is derived from an EMBL/GenBank/DDBJ whole genome shotgun (WGS) entry which is preliminary data.</text>
</comment>
<feature type="chain" id="PRO_5046585573" evidence="8">
    <location>
        <begin position="30"/>
        <end position="414"/>
    </location>
</feature>
<keyword evidence="4" id="KW-0133">Cell shape</keyword>
<accession>A0ABT2TTW8</accession>
<keyword evidence="5" id="KW-0573">Peptidoglycan synthesis</keyword>
<protein>
    <submittedName>
        <fullName evidence="10">D-alanyl-D-alanine carboxypeptidase</fullName>
    </submittedName>
</protein>
<dbReference type="RefSeq" id="WP_158421684.1">
    <property type="nucleotide sequence ID" value="NZ_JAOQJL010000017.1"/>
</dbReference>
<keyword evidence="3" id="KW-0378">Hydrolase</keyword>
<organism evidence="10 11">
    <name type="scientific">Blautia ammoniilytica</name>
    <dbReference type="NCBI Taxonomy" id="2981782"/>
    <lineage>
        <taxon>Bacteria</taxon>
        <taxon>Bacillati</taxon>
        <taxon>Bacillota</taxon>
        <taxon>Clostridia</taxon>
        <taxon>Lachnospirales</taxon>
        <taxon>Lachnospiraceae</taxon>
        <taxon>Blautia</taxon>
    </lineage>
</organism>
<comment type="similarity">
    <text evidence="1 7">Belongs to the peptidase S11 family.</text>
</comment>
<evidence type="ECO:0000256" key="1">
    <source>
        <dbReference type="ARBA" id="ARBA00007164"/>
    </source>
</evidence>
<proteinExistence type="inferred from homology"/>
<evidence type="ECO:0000313" key="10">
    <source>
        <dbReference type="EMBL" id="MCU6765688.1"/>
    </source>
</evidence>
<feature type="domain" description="Peptidase S11 D-alanyl-D-alanine carboxypeptidase A N-terminal" evidence="9">
    <location>
        <begin position="66"/>
        <end position="298"/>
    </location>
</feature>
<evidence type="ECO:0000256" key="4">
    <source>
        <dbReference type="ARBA" id="ARBA00022960"/>
    </source>
</evidence>
<evidence type="ECO:0000313" key="11">
    <source>
        <dbReference type="Proteomes" id="UP001652409"/>
    </source>
</evidence>
<keyword evidence="6" id="KW-0961">Cell wall biogenesis/degradation</keyword>
<dbReference type="PRINTS" id="PR00725">
    <property type="entry name" value="DADACBPTASE1"/>
</dbReference>
<dbReference type="Gene3D" id="3.40.710.10">
    <property type="entry name" value="DD-peptidase/beta-lactamase superfamily"/>
    <property type="match status" value="1"/>
</dbReference>
<dbReference type="PANTHER" id="PTHR21581">
    <property type="entry name" value="D-ALANYL-D-ALANINE CARBOXYPEPTIDASE"/>
    <property type="match status" value="1"/>
</dbReference>
<keyword evidence="10" id="KW-0121">Carboxypeptidase</keyword>
<keyword evidence="10" id="KW-0645">Protease</keyword>
<dbReference type="InterPro" id="IPR001967">
    <property type="entry name" value="Peptidase_S11_N"/>
</dbReference>
<keyword evidence="11" id="KW-1185">Reference proteome</keyword>
<dbReference type="SUPFAM" id="SSF56601">
    <property type="entry name" value="beta-lactamase/transpeptidase-like"/>
    <property type="match status" value="1"/>
</dbReference>
<dbReference type="GO" id="GO:0004180">
    <property type="term" value="F:carboxypeptidase activity"/>
    <property type="evidence" value="ECO:0007669"/>
    <property type="project" value="UniProtKB-KW"/>
</dbReference>
<evidence type="ECO:0000256" key="5">
    <source>
        <dbReference type="ARBA" id="ARBA00022984"/>
    </source>
</evidence>
<feature type="signal peptide" evidence="8">
    <location>
        <begin position="1"/>
        <end position="29"/>
    </location>
</feature>
<gene>
    <name evidence="10" type="ORF">OCV61_09735</name>
</gene>
<evidence type="ECO:0000256" key="2">
    <source>
        <dbReference type="ARBA" id="ARBA00022729"/>
    </source>
</evidence>
<sequence>MVKSGKKILKRLLCITLSAGMLVTQPAFAFGEEGESAAESPTPTPDPHTEAYYAAPESNSIPGWPQGPQVEARSAVMMDVYTGAILYSKNPDEKMYPASITKILTALLGCENLSVQNKLVMSEAAAHGISPGDSSIYADTDEIFTVHQALMALMLESANEIALAIGESVSGSVKKFVELMNTRSAEIGCTNTHFNNPNGLPDENHVTTANDMAKISRAAWYNPLFRKYVTRKIFEIPPTNKFEETRYLLNHHKMMEGRDYAYEGVLGGKTGYTEAAGNTLVTYAKRGNMTLLVVVMGTINGGWSDTASLLDYGFGNFEKINLKQDKTPVVTADLACDKYILQNNGNTCPFPYTRTVYVTVPKGTDVSALEKQQGLGSNAAGPLLLNSSYYYNGQLVGWGVQYEKEVLSDLLLSF</sequence>
<evidence type="ECO:0000256" key="3">
    <source>
        <dbReference type="ARBA" id="ARBA00022801"/>
    </source>
</evidence>
<evidence type="ECO:0000256" key="7">
    <source>
        <dbReference type="RuleBase" id="RU004016"/>
    </source>
</evidence>
<evidence type="ECO:0000256" key="6">
    <source>
        <dbReference type="ARBA" id="ARBA00023316"/>
    </source>
</evidence>
<dbReference type="Proteomes" id="UP001652409">
    <property type="component" value="Unassembled WGS sequence"/>
</dbReference>
<dbReference type="EMBL" id="JAOQJL010000017">
    <property type="protein sequence ID" value="MCU6765688.1"/>
    <property type="molecule type" value="Genomic_DNA"/>
</dbReference>
<dbReference type="PANTHER" id="PTHR21581:SF6">
    <property type="entry name" value="TRAFFICKING PROTEIN PARTICLE COMPLEX SUBUNIT 12"/>
    <property type="match status" value="1"/>
</dbReference>
<reference evidence="10 11" key="1">
    <citation type="journal article" date="2021" name="ISME Commun">
        <title>Automated analysis of genomic sequences facilitates high-throughput and comprehensive description of bacteria.</title>
        <authorList>
            <person name="Hitch T.C.A."/>
        </authorList>
    </citation>
    <scope>NUCLEOTIDE SEQUENCE [LARGE SCALE GENOMIC DNA]</scope>
    <source>
        <strain evidence="10 11">Sanger_23</strain>
    </source>
</reference>
<keyword evidence="2 8" id="KW-0732">Signal</keyword>
<dbReference type="InterPro" id="IPR018044">
    <property type="entry name" value="Peptidase_S11"/>
</dbReference>
<evidence type="ECO:0000256" key="8">
    <source>
        <dbReference type="SAM" id="SignalP"/>
    </source>
</evidence>